<dbReference type="GO" id="GO:0016491">
    <property type="term" value="F:oxidoreductase activity"/>
    <property type="evidence" value="ECO:0007669"/>
    <property type="project" value="UniProtKB-KW"/>
</dbReference>
<gene>
    <name evidence="5" type="ORF">UC8_26440</name>
</gene>
<dbReference type="PANTHER" id="PTHR44196">
    <property type="entry name" value="DEHYDROGENASE/REDUCTASE SDR FAMILY MEMBER 7B"/>
    <property type="match status" value="1"/>
</dbReference>
<evidence type="ECO:0000256" key="2">
    <source>
        <dbReference type="ARBA" id="ARBA00023002"/>
    </source>
</evidence>
<dbReference type="Proteomes" id="UP000325286">
    <property type="component" value="Chromosome"/>
</dbReference>
<dbReference type="GO" id="GO:0016020">
    <property type="term" value="C:membrane"/>
    <property type="evidence" value="ECO:0007669"/>
    <property type="project" value="TreeGrafter"/>
</dbReference>
<dbReference type="InterPro" id="IPR036291">
    <property type="entry name" value="NAD(P)-bd_dom_sf"/>
</dbReference>
<dbReference type="Pfam" id="PF00106">
    <property type="entry name" value="adh_short"/>
    <property type="match status" value="1"/>
</dbReference>
<dbReference type="InterPro" id="IPR020904">
    <property type="entry name" value="Sc_DH/Rdtase_CS"/>
</dbReference>
<dbReference type="SUPFAM" id="SSF51735">
    <property type="entry name" value="NAD(P)-binding Rossmann-fold domains"/>
    <property type="match status" value="1"/>
</dbReference>
<evidence type="ECO:0000313" key="5">
    <source>
        <dbReference type="EMBL" id="QEG40627.1"/>
    </source>
</evidence>
<dbReference type="EC" id="1.-.-.-" evidence="5"/>
<accession>A0A5B9QNE0</accession>
<keyword evidence="6" id="KW-1185">Reference proteome</keyword>
<evidence type="ECO:0000256" key="1">
    <source>
        <dbReference type="ARBA" id="ARBA00006484"/>
    </source>
</evidence>
<comment type="similarity">
    <text evidence="1 3">Belongs to the short-chain dehydrogenases/reductases (SDR) family.</text>
</comment>
<evidence type="ECO:0000259" key="4">
    <source>
        <dbReference type="SMART" id="SM00822"/>
    </source>
</evidence>
<name>A0A5B9QNE0_9BACT</name>
<dbReference type="Gene3D" id="3.40.50.720">
    <property type="entry name" value="NAD(P)-binding Rossmann-like Domain"/>
    <property type="match status" value="1"/>
</dbReference>
<dbReference type="RefSeq" id="WP_068130708.1">
    <property type="nucleotide sequence ID" value="NZ_CP042914.1"/>
</dbReference>
<dbReference type="SMART" id="SM00822">
    <property type="entry name" value="PKS_KR"/>
    <property type="match status" value="1"/>
</dbReference>
<dbReference type="KEGG" id="rul:UC8_26440"/>
<proteinExistence type="inferred from homology"/>
<keyword evidence="2 5" id="KW-0560">Oxidoreductase</keyword>
<dbReference type="EMBL" id="CP042914">
    <property type="protein sequence ID" value="QEG40627.1"/>
    <property type="molecule type" value="Genomic_DNA"/>
</dbReference>
<dbReference type="PRINTS" id="PR00081">
    <property type="entry name" value="GDHRDH"/>
</dbReference>
<dbReference type="OrthoDB" id="9808814at2"/>
<dbReference type="AlphaFoldDB" id="A0A5B9QNE0"/>
<feature type="domain" description="Ketoreductase" evidence="4">
    <location>
        <begin position="9"/>
        <end position="197"/>
    </location>
</feature>
<evidence type="ECO:0000256" key="3">
    <source>
        <dbReference type="RuleBase" id="RU000363"/>
    </source>
</evidence>
<organism evidence="5 6">
    <name type="scientific">Roseimaritima ulvae</name>
    <dbReference type="NCBI Taxonomy" id="980254"/>
    <lineage>
        <taxon>Bacteria</taxon>
        <taxon>Pseudomonadati</taxon>
        <taxon>Planctomycetota</taxon>
        <taxon>Planctomycetia</taxon>
        <taxon>Pirellulales</taxon>
        <taxon>Pirellulaceae</taxon>
        <taxon>Roseimaritima</taxon>
    </lineage>
</organism>
<evidence type="ECO:0000313" key="6">
    <source>
        <dbReference type="Proteomes" id="UP000325286"/>
    </source>
</evidence>
<dbReference type="PROSITE" id="PS00061">
    <property type="entry name" value="ADH_SHORT"/>
    <property type="match status" value="1"/>
</dbReference>
<dbReference type="PRINTS" id="PR00080">
    <property type="entry name" value="SDRFAMILY"/>
</dbReference>
<dbReference type="InterPro" id="IPR002347">
    <property type="entry name" value="SDR_fam"/>
</dbReference>
<sequence>MTHWDDSENVAVITGASSGIGRELALQAAERGASLVLVSRSAARLAEVADACRQRGGQAIAVPTDVGNPQQCQQMIKQAVKTFGGIDYLINNAGFTMFARFSELPSPELIERMTRVNYLGSVYCTYYALPYLRQRQGRVVAVISGAGRMRGPFSTGYGGSKHAMRGFFESLRVELKPDRVSVTTVYPGFIDTGIYDRIEGADGHPVPGMKEIVPAFAMMSVERCCRKIWTAARKRKRQSVPGLTCRLGIWGDFMFPGLTEFFCQRMLPKEPPRSQRPQALDTSA</sequence>
<dbReference type="NCBIfam" id="NF004825">
    <property type="entry name" value="PRK06181.1"/>
    <property type="match status" value="1"/>
</dbReference>
<dbReference type="InterPro" id="IPR057326">
    <property type="entry name" value="KR_dom"/>
</dbReference>
<dbReference type="PANTHER" id="PTHR44196:SF1">
    <property type="entry name" value="DEHYDROGENASE_REDUCTASE SDR FAMILY MEMBER 7B"/>
    <property type="match status" value="1"/>
</dbReference>
<protein>
    <submittedName>
        <fullName evidence="5">Putative oxidoreductase</fullName>
        <ecNumber evidence="5">1.-.-.-</ecNumber>
    </submittedName>
</protein>
<reference evidence="5 6" key="1">
    <citation type="submission" date="2019-08" db="EMBL/GenBank/DDBJ databases">
        <title>Deep-cultivation of Planctomycetes and their phenomic and genomic characterization uncovers novel biology.</title>
        <authorList>
            <person name="Wiegand S."/>
            <person name="Jogler M."/>
            <person name="Boedeker C."/>
            <person name="Pinto D."/>
            <person name="Vollmers J."/>
            <person name="Rivas-Marin E."/>
            <person name="Kohn T."/>
            <person name="Peeters S.H."/>
            <person name="Heuer A."/>
            <person name="Rast P."/>
            <person name="Oberbeckmann S."/>
            <person name="Bunk B."/>
            <person name="Jeske O."/>
            <person name="Meyerdierks A."/>
            <person name="Storesund J.E."/>
            <person name="Kallscheuer N."/>
            <person name="Luecker S."/>
            <person name="Lage O.M."/>
            <person name="Pohl T."/>
            <person name="Merkel B.J."/>
            <person name="Hornburger P."/>
            <person name="Mueller R.-W."/>
            <person name="Bruemmer F."/>
            <person name="Labrenz M."/>
            <person name="Spormann A.M."/>
            <person name="Op den Camp H."/>
            <person name="Overmann J."/>
            <person name="Amann R."/>
            <person name="Jetten M.S.M."/>
            <person name="Mascher T."/>
            <person name="Medema M.H."/>
            <person name="Devos D.P."/>
            <person name="Kaster A.-K."/>
            <person name="Ovreas L."/>
            <person name="Rohde M."/>
            <person name="Galperin M.Y."/>
            <person name="Jogler C."/>
        </authorList>
    </citation>
    <scope>NUCLEOTIDE SEQUENCE [LARGE SCALE GENOMIC DNA]</scope>
    <source>
        <strain evidence="5 6">UC8</strain>
    </source>
</reference>